<evidence type="ECO:0000256" key="7">
    <source>
        <dbReference type="ARBA" id="ARBA00022840"/>
    </source>
</evidence>
<dbReference type="GO" id="GO:0051402">
    <property type="term" value="P:neuron apoptotic process"/>
    <property type="evidence" value="ECO:0007669"/>
    <property type="project" value="TreeGrafter"/>
</dbReference>
<dbReference type="GO" id="GO:0005524">
    <property type="term" value="F:ATP binding"/>
    <property type="evidence" value="ECO:0007669"/>
    <property type="project" value="UniProtKB-UniRule"/>
</dbReference>
<dbReference type="Gene3D" id="1.10.510.10">
    <property type="entry name" value="Transferase(Phosphotransferase) domain 1"/>
    <property type="match status" value="1"/>
</dbReference>
<dbReference type="AlphaFoldDB" id="A0A2A2KGQ0"/>
<dbReference type="PANTHER" id="PTHR24056">
    <property type="entry name" value="CELL DIVISION PROTEIN KINASE"/>
    <property type="match status" value="1"/>
</dbReference>
<keyword evidence="6" id="KW-0418">Kinase</keyword>
<feature type="domain" description="Protein kinase" evidence="12">
    <location>
        <begin position="4"/>
        <end position="287"/>
    </location>
</feature>
<evidence type="ECO:0000256" key="3">
    <source>
        <dbReference type="ARBA" id="ARBA00022618"/>
    </source>
</evidence>
<evidence type="ECO:0000256" key="2">
    <source>
        <dbReference type="ARBA" id="ARBA00022527"/>
    </source>
</evidence>
<dbReference type="GO" id="GO:0051963">
    <property type="term" value="P:regulation of synapse assembly"/>
    <property type="evidence" value="ECO:0007669"/>
    <property type="project" value="UniProtKB-ARBA"/>
</dbReference>
<dbReference type="Pfam" id="PF00069">
    <property type="entry name" value="Pkinase"/>
    <property type="match status" value="1"/>
</dbReference>
<evidence type="ECO:0000256" key="11">
    <source>
        <dbReference type="RuleBase" id="RU000304"/>
    </source>
</evidence>
<keyword evidence="5 10" id="KW-0547">Nucleotide-binding</keyword>
<dbReference type="OrthoDB" id="1732493at2759"/>
<gene>
    <name evidence="14" type="ORF">WR25_06848</name>
    <name evidence="13" type="ORF">WR25_13474</name>
</gene>
<dbReference type="PANTHER" id="PTHR24056:SF46">
    <property type="entry name" value="CYCLIN-DEPENDENT KINASE 5"/>
    <property type="match status" value="1"/>
</dbReference>
<dbReference type="PROSITE" id="PS50011">
    <property type="entry name" value="PROTEIN_KINASE_DOM"/>
    <property type="match status" value="1"/>
</dbReference>
<dbReference type="EMBL" id="LIAE01007182">
    <property type="protein sequence ID" value="PAV81382.1"/>
    <property type="molecule type" value="Genomic_DNA"/>
</dbReference>
<protein>
    <recommendedName>
        <fullName evidence="9">Cell division protein kinase 5</fullName>
    </recommendedName>
</protein>
<dbReference type="GO" id="GO:0004693">
    <property type="term" value="F:cyclin-dependent protein serine/threonine kinase activity"/>
    <property type="evidence" value="ECO:0007669"/>
    <property type="project" value="TreeGrafter"/>
</dbReference>
<dbReference type="GO" id="GO:0051301">
    <property type="term" value="P:cell division"/>
    <property type="evidence" value="ECO:0007669"/>
    <property type="project" value="UniProtKB-KW"/>
</dbReference>
<dbReference type="SUPFAM" id="SSF56112">
    <property type="entry name" value="Protein kinase-like (PK-like)"/>
    <property type="match status" value="1"/>
</dbReference>
<keyword evidence="2 11" id="KW-0723">Serine/threonine-protein kinase</keyword>
<organism evidence="13 15">
    <name type="scientific">Diploscapter pachys</name>
    <dbReference type="NCBI Taxonomy" id="2018661"/>
    <lineage>
        <taxon>Eukaryota</taxon>
        <taxon>Metazoa</taxon>
        <taxon>Ecdysozoa</taxon>
        <taxon>Nematoda</taxon>
        <taxon>Chromadorea</taxon>
        <taxon>Rhabditida</taxon>
        <taxon>Rhabditina</taxon>
        <taxon>Rhabditomorpha</taxon>
        <taxon>Rhabditoidea</taxon>
        <taxon>Rhabditidae</taxon>
        <taxon>Diploscapter</taxon>
    </lineage>
</organism>
<evidence type="ECO:0000313" key="14">
    <source>
        <dbReference type="EMBL" id="PAV81382.1"/>
    </source>
</evidence>
<dbReference type="Proteomes" id="UP000218231">
    <property type="component" value="Unassembled WGS sequence"/>
</dbReference>
<dbReference type="STRING" id="2018661.A0A2A2KGQ0"/>
<dbReference type="GO" id="GO:0005634">
    <property type="term" value="C:nucleus"/>
    <property type="evidence" value="ECO:0007669"/>
    <property type="project" value="TreeGrafter"/>
</dbReference>
<dbReference type="InterPro" id="IPR000719">
    <property type="entry name" value="Prot_kinase_dom"/>
</dbReference>
<dbReference type="GO" id="GO:0007409">
    <property type="term" value="P:axonogenesis"/>
    <property type="evidence" value="ECO:0007669"/>
    <property type="project" value="TreeGrafter"/>
</dbReference>
<sequence>MQKYDKLDKIGEGTYGMVFKARNKETGEIVALKRVRLDDDDEGVPSSALREICLLRELKHPNVVRLFDVVHSEGKLTLVFEFCEQDLKKFFDSMNLQPIEPSLVRSLMQQLLKGLYYCHSRHVLHRDLKPQNLLLDSSMQLKLADFGLARAFGVPVRCYSAEVVTLWYRPPDVLFGAKLYNCSIDMWSAGCIFAEISNVGRPLFPGSDVDDQLKRIFKQLGTPNEDNWPAVSTLPDYKPFPTMHPSISWSQIVPNLSSLGRDLLQKLLVCNPAGRMDSESALKHPYFSAIEN</sequence>
<reference evidence="13 15" key="1">
    <citation type="journal article" date="2017" name="Curr. Biol.">
        <title>Genome architecture and evolution of a unichromosomal asexual nematode.</title>
        <authorList>
            <person name="Fradin H."/>
            <person name="Zegar C."/>
            <person name="Gutwein M."/>
            <person name="Lucas J."/>
            <person name="Kovtun M."/>
            <person name="Corcoran D."/>
            <person name="Baugh L.R."/>
            <person name="Kiontke K."/>
            <person name="Gunsalus K."/>
            <person name="Fitch D.H."/>
            <person name="Piano F."/>
        </authorList>
    </citation>
    <scope>NUCLEOTIDE SEQUENCE [LARGE SCALE GENOMIC DNA]</scope>
    <source>
        <strain evidence="13">PF1309</strain>
    </source>
</reference>
<keyword evidence="4" id="KW-0808">Transferase</keyword>
<feature type="binding site" evidence="10">
    <location>
        <position position="33"/>
    </location>
    <ligand>
        <name>ATP</name>
        <dbReference type="ChEBI" id="CHEBI:30616"/>
    </ligand>
</feature>
<proteinExistence type="inferred from homology"/>
<evidence type="ECO:0000256" key="4">
    <source>
        <dbReference type="ARBA" id="ARBA00022679"/>
    </source>
</evidence>
<dbReference type="CDD" id="cd07839">
    <property type="entry name" value="STKc_CDK5"/>
    <property type="match status" value="1"/>
</dbReference>
<name>A0A2A2KGQ0_9BILA</name>
<dbReference type="InterPro" id="IPR011009">
    <property type="entry name" value="Kinase-like_dom_sf"/>
</dbReference>
<evidence type="ECO:0000256" key="10">
    <source>
        <dbReference type="PROSITE-ProRule" id="PRU10141"/>
    </source>
</evidence>
<evidence type="ECO:0000256" key="8">
    <source>
        <dbReference type="ARBA" id="ARBA00023306"/>
    </source>
</evidence>
<keyword evidence="8" id="KW-0131">Cell cycle</keyword>
<evidence type="ECO:0000256" key="5">
    <source>
        <dbReference type="ARBA" id="ARBA00022741"/>
    </source>
</evidence>
<dbReference type="EMBL" id="LIAE01008670">
    <property type="protein sequence ID" value="PAV73058.1"/>
    <property type="molecule type" value="Genomic_DNA"/>
</dbReference>
<dbReference type="InterPro" id="IPR017441">
    <property type="entry name" value="Protein_kinase_ATP_BS"/>
</dbReference>
<dbReference type="InterPro" id="IPR008271">
    <property type="entry name" value="Ser/Thr_kinase_AS"/>
</dbReference>
<evidence type="ECO:0000256" key="9">
    <source>
        <dbReference type="ARBA" id="ARBA00041295"/>
    </source>
</evidence>
<dbReference type="SMART" id="SM00220">
    <property type="entry name" value="S_TKc"/>
    <property type="match status" value="1"/>
</dbReference>
<evidence type="ECO:0000256" key="6">
    <source>
        <dbReference type="ARBA" id="ARBA00022777"/>
    </source>
</evidence>
<keyword evidence="15" id="KW-1185">Reference proteome</keyword>
<dbReference type="PROSITE" id="PS00108">
    <property type="entry name" value="PROTEIN_KINASE_ST"/>
    <property type="match status" value="1"/>
</dbReference>
<keyword evidence="7 10" id="KW-0067">ATP-binding</keyword>
<comment type="caution">
    <text evidence="13">The sequence shown here is derived from an EMBL/GenBank/DDBJ whole genome shotgun (WGS) entry which is preliminary data.</text>
</comment>
<dbReference type="Gene3D" id="3.30.200.20">
    <property type="entry name" value="Phosphorylase Kinase, domain 1"/>
    <property type="match status" value="1"/>
</dbReference>
<comment type="similarity">
    <text evidence="1">Belongs to the protein kinase superfamily. CMGC Ser/Thr protein kinase family. CDC2/CDKX subfamily.</text>
</comment>
<accession>A0A2A2KGQ0</accession>
<dbReference type="InterPro" id="IPR050108">
    <property type="entry name" value="CDK"/>
</dbReference>
<evidence type="ECO:0000313" key="15">
    <source>
        <dbReference type="Proteomes" id="UP000218231"/>
    </source>
</evidence>
<evidence type="ECO:0000256" key="1">
    <source>
        <dbReference type="ARBA" id="ARBA00006485"/>
    </source>
</evidence>
<dbReference type="FunFam" id="1.10.510.10:FF:000184">
    <property type="entry name" value="cyclin-dependent kinase 5 homolog"/>
    <property type="match status" value="1"/>
</dbReference>
<dbReference type="FunFam" id="3.30.200.20:FF:000144">
    <property type="entry name" value="Cyclin-dependent kinase 5"/>
    <property type="match status" value="1"/>
</dbReference>
<evidence type="ECO:0000259" key="12">
    <source>
        <dbReference type="PROSITE" id="PS50011"/>
    </source>
</evidence>
<keyword evidence="3" id="KW-0132">Cell division</keyword>
<dbReference type="PROSITE" id="PS00107">
    <property type="entry name" value="PROTEIN_KINASE_ATP"/>
    <property type="match status" value="1"/>
</dbReference>
<evidence type="ECO:0000313" key="13">
    <source>
        <dbReference type="EMBL" id="PAV73058.1"/>
    </source>
</evidence>
<dbReference type="GO" id="GO:0005737">
    <property type="term" value="C:cytoplasm"/>
    <property type="evidence" value="ECO:0007669"/>
    <property type="project" value="TreeGrafter"/>
</dbReference>
<dbReference type="GO" id="GO:0048489">
    <property type="term" value="P:synaptic vesicle transport"/>
    <property type="evidence" value="ECO:0007669"/>
    <property type="project" value="TreeGrafter"/>
</dbReference>